<dbReference type="EMBL" id="KL661952">
    <property type="protein sequence ID" value="KFA59949.1"/>
    <property type="molecule type" value="Genomic_DNA"/>
</dbReference>
<dbReference type="Pfam" id="PF03372">
    <property type="entry name" value="Exo_endo_phos"/>
    <property type="match status" value="1"/>
</dbReference>
<dbReference type="OMA" id="NSIKWKW"/>
<dbReference type="InterPro" id="IPR005135">
    <property type="entry name" value="Endo/exonuclease/phosphatase"/>
</dbReference>
<gene>
    <name evidence="3" type="ORF">S40285_07947</name>
</gene>
<dbReference type="InParanoid" id="A0A084Q7L4"/>
<dbReference type="STRING" id="1283841.A0A084Q7L4"/>
<dbReference type="AlphaFoldDB" id="A0A084Q7L4"/>
<evidence type="ECO:0000313" key="4">
    <source>
        <dbReference type="Proteomes" id="UP000028524"/>
    </source>
</evidence>
<dbReference type="SUPFAM" id="SSF56219">
    <property type="entry name" value="DNase I-like"/>
    <property type="match status" value="1"/>
</dbReference>
<dbReference type="PANTHER" id="PTHR41349">
    <property type="match status" value="1"/>
</dbReference>
<dbReference type="HOGENOM" id="CLU_027729_0_0_1"/>
<evidence type="ECO:0000256" key="1">
    <source>
        <dbReference type="SAM" id="SignalP"/>
    </source>
</evidence>
<dbReference type="Gene3D" id="3.60.10.10">
    <property type="entry name" value="Endonuclease/exonuclease/phosphatase"/>
    <property type="match status" value="1"/>
</dbReference>
<organism evidence="3 4">
    <name type="scientific">Stachybotrys chlorohalonatus (strain IBT 40285)</name>
    <dbReference type="NCBI Taxonomy" id="1283841"/>
    <lineage>
        <taxon>Eukaryota</taxon>
        <taxon>Fungi</taxon>
        <taxon>Dikarya</taxon>
        <taxon>Ascomycota</taxon>
        <taxon>Pezizomycotina</taxon>
        <taxon>Sordariomycetes</taxon>
        <taxon>Hypocreomycetidae</taxon>
        <taxon>Hypocreales</taxon>
        <taxon>Stachybotryaceae</taxon>
        <taxon>Stachybotrys</taxon>
    </lineage>
</organism>
<evidence type="ECO:0000259" key="2">
    <source>
        <dbReference type="Pfam" id="PF03372"/>
    </source>
</evidence>
<keyword evidence="1" id="KW-0732">Signal</keyword>
<evidence type="ECO:0000313" key="3">
    <source>
        <dbReference type="EMBL" id="KFA59949.1"/>
    </source>
</evidence>
<feature type="domain" description="Endonuclease/exonuclease/phosphatase" evidence="2">
    <location>
        <begin position="234"/>
        <end position="496"/>
    </location>
</feature>
<feature type="chain" id="PRO_5001778994" description="Endonuclease/exonuclease/phosphatase domain-containing protein" evidence="1">
    <location>
        <begin position="25"/>
        <end position="513"/>
    </location>
</feature>
<dbReference type="PANTHER" id="PTHR41349:SF1">
    <property type="entry name" value="PROTEIN CBG08683"/>
    <property type="match status" value="1"/>
</dbReference>
<accession>A0A084Q7L4</accession>
<dbReference type="InterPro" id="IPR036691">
    <property type="entry name" value="Endo/exonu/phosph_ase_sf"/>
</dbReference>
<dbReference type="GO" id="GO:0003824">
    <property type="term" value="F:catalytic activity"/>
    <property type="evidence" value="ECO:0007669"/>
    <property type="project" value="InterPro"/>
</dbReference>
<keyword evidence="4" id="KW-1185">Reference proteome</keyword>
<name>A0A084Q7L4_STAC4</name>
<dbReference type="Proteomes" id="UP000028524">
    <property type="component" value="Unassembled WGS sequence"/>
</dbReference>
<dbReference type="OrthoDB" id="276515at2759"/>
<proteinExistence type="predicted"/>
<sequence length="513" mass="55677">MHFSTILQAAVAGLVGLGASPVWAAVAARQSSGSIALVQGEPLFTFEYSTDAPSSTNWVGLYLASGGGPENGEYISPSLLWEYAPETSGTIHLSTDNLQPGSYRVFFLANDGYAWLAEPVDVELPGQTGPPSFIVETFTTHNARQGDEFAATIGGLLTFPEMTDVTFHVVGNDTTGWVNLASNGVISGTPGSSAQQTQLTVQAVSSAGDVSEPLQVTIPVRRSGQTLVRRLGVMSFNLWHGGTRVNDYHVKQVRYIAESGADIIGLQESSGGHATRLGNALGWHSWQGRDVSFLSRYPIVATSEDIQYVASARIALDGEASQVSVWNVHLGYTPYGPYDFCFDQMSVERVMEREAQSGRTPQIINTMALMEEDLANSNTTPVILLGDFNAPSHLDYTEGLREKNCGYANIDWPTSIYPTDAGMIDTFRVAHPDPAAEQGITWSPIFLTNQGRPEPLDRIDLIYFKGRMSVISSDDQVVGNPTPMPNHEDNEWTSDHAVVFTEFDVQGSCIQRP</sequence>
<reference evidence="3 4" key="1">
    <citation type="journal article" date="2014" name="BMC Genomics">
        <title>Comparative genome sequencing reveals chemotype-specific gene clusters in the toxigenic black mold Stachybotrys.</title>
        <authorList>
            <person name="Semeiks J."/>
            <person name="Borek D."/>
            <person name="Otwinowski Z."/>
            <person name="Grishin N.V."/>
        </authorList>
    </citation>
    <scope>NUCLEOTIDE SEQUENCE [LARGE SCALE GENOMIC DNA]</scope>
    <source>
        <strain evidence="3 4">IBT 40285</strain>
    </source>
</reference>
<feature type="signal peptide" evidence="1">
    <location>
        <begin position="1"/>
        <end position="24"/>
    </location>
</feature>
<protein>
    <recommendedName>
        <fullName evidence="2">Endonuclease/exonuclease/phosphatase domain-containing protein</fullName>
    </recommendedName>
</protein>